<dbReference type="AlphaFoldDB" id="W4KFG8"/>
<comment type="similarity">
    <text evidence="3">Belongs to the alpha-ketoglutarate dehydrogenase component 4 family.</text>
</comment>
<accession>W4KFG8</accession>
<dbReference type="InterPro" id="IPR020373">
    <property type="entry name" value="Kgd4/YMR-31"/>
</dbReference>
<dbReference type="OrthoDB" id="2116030at2759"/>
<comment type="subcellular location">
    <subcellularLocation>
        <location evidence="1">Mitochondrion</location>
    </subcellularLocation>
</comment>
<sequence length="105" mass="11893">MHTSARLLSEHVRKPLISFVGKRKWPATPNPQRPHPAAPAQYQASFSEFLKKYESSANETSHSGNAKLVYGEFWEAPSWVWQPRIRKIEDSEIDAILSGGASVFR</sequence>
<dbReference type="GeneID" id="20666860"/>
<dbReference type="InParanoid" id="W4KFG8"/>
<organism evidence="4 5">
    <name type="scientific">Heterobasidion irregulare (strain TC 32-1)</name>
    <dbReference type="NCBI Taxonomy" id="747525"/>
    <lineage>
        <taxon>Eukaryota</taxon>
        <taxon>Fungi</taxon>
        <taxon>Dikarya</taxon>
        <taxon>Basidiomycota</taxon>
        <taxon>Agaricomycotina</taxon>
        <taxon>Agaricomycetes</taxon>
        <taxon>Russulales</taxon>
        <taxon>Bondarzewiaceae</taxon>
        <taxon>Heterobasidion</taxon>
        <taxon>Heterobasidion annosum species complex</taxon>
    </lineage>
</organism>
<dbReference type="Pfam" id="PF10937">
    <property type="entry name" value="Kgd4-YMR31"/>
    <property type="match status" value="1"/>
</dbReference>
<gene>
    <name evidence="4" type="ORF">HETIRDRAFT_124128</name>
</gene>
<keyword evidence="5" id="KW-1185">Reference proteome</keyword>
<dbReference type="EMBL" id="KI925456">
    <property type="protein sequence ID" value="ETW84607.1"/>
    <property type="molecule type" value="Genomic_DNA"/>
</dbReference>
<dbReference type="GO" id="GO:0006103">
    <property type="term" value="P:2-oxoglutarate metabolic process"/>
    <property type="evidence" value="ECO:0007669"/>
    <property type="project" value="InterPro"/>
</dbReference>
<evidence type="ECO:0000313" key="4">
    <source>
        <dbReference type="EMBL" id="ETW84607.1"/>
    </source>
</evidence>
<dbReference type="Proteomes" id="UP000030671">
    <property type="component" value="Unassembled WGS sequence"/>
</dbReference>
<dbReference type="RefSeq" id="XP_009544256.1">
    <property type="nucleotide sequence ID" value="XM_009545961.1"/>
</dbReference>
<evidence type="ECO:0000256" key="1">
    <source>
        <dbReference type="ARBA" id="ARBA00004173"/>
    </source>
</evidence>
<keyword evidence="2" id="KW-0496">Mitochondrion</keyword>
<dbReference type="KEGG" id="hir:HETIRDRAFT_124128"/>
<evidence type="ECO:0000313" key="5">
    <source>
        <dbReference type="Proteomes" id="UP000030671"/>
    </source>
</evidence>
<proteinExistence type="inferred from homology"/>
<dbReference type="eggNOG" id="ENOG502SCFG">
    <property type="taxonomic scope" value="Eukaryota"/>
</dbReference>
<reference evidence="4 5" key="1">
    <citation type="journal article" date="2012" name="New Phytol.">
        <title>Insight into trade-off between wood decay and parasitism from the genome of a fungal forest pathogen.</title>
        <authorList>
            <person name="Olson A."/>
            <person name="Aerts A."/>
            <person name="Asiegbu F."/>
            <person name="Belbahri L."/>
            <person name="Bouzid O."/>
            <person name="Broberg A."/>
            <person name="Canback B."/>
            <person name="Coutinho P.M."/>
            <person name="Cullen D."/>
            <person name="Dalman K."/>
            <person name="Deflorio G."/>
            <person name="van Diepen L.T."/>
            <person name="Dunand C."/>
            <person name="Duplessis S."/>
            <person name="Durling M."/>
            <person name="Gonthier P."/>
            <person name="Grimwood J."/>
            <person name="Fossdal C.G."/>
            <person name="Hansson D."/>
            <person name="Henrissat B."/>
            <person name="Hietala A."/>
            <person name="Himmelstrand K."/>
            <person name="Hoffmeister D."/>
            <person name="Hogberg N."/>
            <person name="James T.Y."/>
            <person name="Karlsson M."/>
            <person name="Kohler A."/>
            <person name="Kues U."/>
            <person name="Lee Y.H."/>
            <person name="Lin Y.C."/>
            <person name="Lind M."/>
            <person name="Lindquist E."/>
            <person name="Lombard V."/>
            <person name="Lucas S."/>
            <person name="Lunden K."/>
            <person name="Morin E."/>
            <person name="Murat C."/>
            <person name="Park J."/>
            <person name="Raffaello T."/>
            <person name="Rouze P."/>
            <person name="Salamov A."/>
            <person name="Schmutz J."/>
            <person name="Solheim H."/>
            <person name="Stahlberg J."/>
            <person name="Velez H."/>
            <person name="de Vries R.P."/>
            <person name="Wiebenga A."/>
            <person name="Woodward S."/>
            <person name="Yakovlev I."/>
            <person name="Garbelotto M."/>
            <person name="Martin F."/>
            <person name="Grigoriev I.V."/>
            <person name="Stenlid J."/>
        </authorList>
    </citation>
    <scope>NUCLEOTIDE SEQUENCE [LARGE SCALE GENOMIC DNA]</scope>
    <source>
        <strain evidence="4 5">TC 32-1</strain>
    </source>
</reference>
<protein>
    <submittedName>
        <fullName evidence="4">Uncharacterized protein</fullName>
    </submittedName>
</protein>
<dbReference type="HOGENOM" id="CLU_129439_3_0_1"/>
<evidence type="ECO:0000256" key="3">
    <source>
        <dbReference type="ARBA" id="ARBA00043970"/>
    </source>
</evidence>
<dbReference type="GO" id="GO:0005739">
    <property type="term" value="C:mitochondrion"/>
    <property type="evidence" value="ECO:0007669"/>
    <property type="project" value="UniProtKB-SubCell"/>
</dbReference>
<evidence type="ECO:0000256" key="2">
    <source>
        <dbReference type="ARBA" id="ARBA00023128"/>
    </source>
</evidence>
<name>W4KFG8_HETIT</name>